<dbReference type="Proteomes" id="UP000223749">
    <property type="component" value="Chromosome"/>
</dbReference>
<dbReference type="KEGG" id="pgs:CPT03_18710"/>
<keyword evidence="1" id="KW-0802">TPR repeat</keyword>
<dbReference type="RefSeq" id="WP_099441181.1">
    <property type="nucleotide sequence ID" value="NZ_CP024091.1"/>
</dbReference>
<sequence length="502" mass="56606">MNKISGSVYKYVLIGFLLFSPTAIYANFDFNVNCLKAYQSVFELKLNTARQLIAAEKKIHPDNGIVPLLENYVDYFYLLTTESKSEFDRLKENKSKRLDQIADGDESSPYYLYAQAEINLQWALIRGRYGEYFTAAREIKKANSLLQDNNKKFSGFALNAKGLGLINAFLGNLPDGILKSTLSTFGIKGNLQAGIAMLDKLSEGLPKSKFEPFYEEVVFYYVFVLNDIAHSPSAYSKTMKYTARISDSSLLKTYLQALVCSRNGHNDEAIRILNDKPTGAEYQSFPYLEFLQGSAKLNKLDYSSVQNFNRFLQLNKGVNYIKDANLRLGWIALLKGDTGAYTVAMNKVKSTGYTYQEKDKQALNEAGESTPNKDLLKARLLFDGGYYNNALEELKDGKGEGFASARDKTEYYYRLGRINDELGKDDAALVNYQNAITTGKTLRYYFAANSALLIGRIYERKGNLPKAKAFFNIAIQMKNHDYESSIETQAKAGIKRIDKNAD</sequence>
<organism evidence="2 3">
    <name type="scientific">Pedobacter ginsengisoli</name>
    <dbReference type="NCBI Taxonomy" id="363852"/>
    <lineage>
        <taxon>Bacteria</taxon>
        <taxon>Pseudomonadati</taxon>
        <taxon>Bacteroidota</taxon>
        <taxon>Sphingobacteriia</taxon>
        <taxon>Sphingobacteriales</taxon>
        <taxon>Sphingobacteriaceae</taxon>
        <taxon>Pedobacter</taxon>
    </lineage>
</organism>
<feature type="repeat" description="TPR" evidence="1">
    <location>
        <begin position="448"/>
        <end position="481"/>
    </location>
</feature>
<dbReference type="PROSITE" id="PS50005">
    <property type="entry name" value="TPR"/>
    <property type="match status" value="1"/>
</dbReference>
<dbReference type="AlphaFoldDB" id="A0A2D1UCM2"/>
<accession>A0A2D1UCM2</accession>
<dbReference type="OrthoDB" id="1466726at2"/>
<dbReference type="Gene3D" id="1.25.40.10">
    <property type="entry name" value="Tetratricopeptide repeat domain"/>
    <property type="match status" value="1"/>
</dbReference>
<keyword evidence="3" id="KW-1185">Reference proteome</keyword>
<gene>
    <name evidence="2" type="ORF">CPT03_18710</name>
</gene>
<dbReference type="SUPFAM" id="SSF48452">
    <property type="entry name" value="TPR-like"/>
    <property type="match status" value="1"/>
</dbReference>
<proteinExistence type="predicted"/>
<reference evidence="2 3" key="1">
    <citation type="submission" date="2017-10" db="EMBL/GenBank/DDBJ databases">
        <title>Whole genome of Pedobacter ginsengisoli T01R-27 isolated from tomato rhizosphere.</title>
        <authorList>
            <person name="Weon H.-Y."/>
            <person name="Lee S.A."/>
            <person name="Sang M.K."/>
            <person name="Song J."/>
        </authorList>
    </citation>
    <scope>NUCLEOTIDE SEQUENCE [LARGE SCALE GENOMIC DNA]</scope>
    <source>
        <strain evidence="2 3">T01R-27</strain>
    </source>
</reference>
<evidence type="ECO:0000313" key="3">
    <source>
        <dbReference type="Proteomes" id="UP000223749"/>
    </source>
</evidence>
<dbReference type="InterPro" id="IPR019734">
    <property type="entry name" value="TPR_rpt"/>
</dbReference>
<evidence type="ECO:0000256" key="1">
    <source>
        <dbReference type="PROSITE-ProRule" id="PRU00339"/>
    </source>
</evidence>
<dbReference type="Pfam" id="PF13181">
    <property type="entry name" value="TPR_8"/>
    <property type="match status" value="2"/>
</dbReference>
<name>A0A2D1UCM2_9SPHI</name>
<evidence type="ECO:0000313" key="2">
    <source>
        <dbReference type="EMBL" id="ATP59311.1"/>
    </source>
</evidence>
<dbReference type="InterPro" id="IPR011990">
    <property type="entry name" value="TPR-like_helical_dom_sf"/>
</dbReference>
<dbReference type="EMBL" id="CP024091">
    <property type="protein sequence ID" value="ATP59311.1"/>
    <property type="molecule type" value="Genomic_DNA"/>
</dbReference>
<protein>
    <submittedName>
        <fullName evidence="2">Uncharacterized protein</fullName>
    </submittedName>
</protein>
<dbReference type="SMART" id="SM00028">
    <property type="entry name" value="TPR"/>
    <property type="match status" value="2"/>
</dbReference>